<evidence type="ECO:0000259" key="1">
    <source>
        <dbReference type="Pfam" id="PF13614"/>
    </source>
</evidence>
<comment type="caution">
    <text evidence="2">The sequence shown here is derived from an EMBL/GenBank/DDBJ whole genome shotgun (WGS) entry which is preliminary data.</text>
</comment>
<sequence>MSTAIYAFYNNKGGVGKTTLCQNAACLYAEQNPDKLILVIDLCPQANISQFFLGGGKKGYAENQRLQSQATRRNIVGFMDWVLSGNSGFTSIPSSYMTHVSRHNKEIAANLFLIAGDSFLESLSLALNFATMNPGNINAWAEYVTAIRRLCEAELARTDFEEMTVFIDCNPSFSVYTQMALVSSDHIVIPVMADYSSLEGIKGIMMLLYGKYPSSAAKNYADKVLTFNKQIQNFNLPLPKIFELPFNNFTANMGVANAYASIKNEISRFAWQQYQADPSVFAHLSSIPTSNKEWEDIFMSNVKDFHTSGKVSSSLGIPLHKLPKKTKYTMPDGTEVNIPKANYKESLDHLEDFVSKL</sequence>
<name>A0A7W4JSS4_9PROT</name>
<protein>
    <submittedName>
        <fullName evidence="2">ParA family protein</fullName>
    </submittedName>
</protein>
<dbReference type="Proteomes" id="UP000555756">
    <property type="component" value="Unassembled WGS sequence"/>
</dbReference>
<dbReference type="RefSeq" id="WP_183119355.1">
    <property type="nucleotide sequence ID" value="NZ_JABEQF010000006.1"/>
</dbReference>
<proteinExistence type="predicted"/>
<keyword evidence="3" id="KW-1185">Reference proteome</keyword>
<dbReference type="SUPFAM" id="SSF52540">
    <property type="entry name" value="P-loop containing nucleoside triphosphate hydrolases"/>
    <property type="match status" value="1"/>
</dbReference>
<dbReference type="Gene3D" id="3.40.50.300">
    <property type="entry name" value="P-loop containing nucleotide triphosphate hydrolases"/>
    <property type="match status" value="1"/>
</dbReference>
<reference evidence="2 3" key="1">
    <citation type="submission" date="2020-04" db="EMBL/GenBank/DDBJ databases">
        <title>Description of novel Gluconacetobacter.</title>
        <authorList>
            <person name="Sombolestani A."/>
        </authorList>
    </citation>
    <scope>NUCLEOTIDE SEQUENCE [LARGE SCALE GENOMIC DNA]</scope>
    <source>
        <strain evidence="2 3">LMG 21311</strain>
    </source>
</reference>
<evidence type="ECO:0000313" key="2">
    <source>
        <dbReference type="EMBL" id="MBB2190202.1"/>
    </source>
</evidence>
<dbReference type="InterPro" id="IPR050678">
    <property type="entry name" value="DNA_Partitioning_ATPase"/>
</dbReference>
<feature type="domain" description="AAA" evidence="1">
    <location>
        <begin position="5"/>
        <end position="205"/>
    </location>
</feature>
<evidence type="ECO:0000313" key="3">
    <source>
        <dbReference type="Proteomes" id="UP000555756"/>
    </source>
</evidence>
<dbReference type="InterPro" id="IPR025669">
    <property type="entry name" value="AAA_dom"/>
</dbReference>
<dbReference type="CDD" id="cd02042">
    <property type="entry name" value="ParAB_family"/>
    <property type="match status" value="1"/>
</dbReference>
<dbReference type="EMBL" id="JABEQF010000006">
    <property type="protein sequence ID" value="MBB2190202.1"/>
    <property type="molecule type" value="Genomic_DNA"/>
</dbReference>
<dbReference type="InterPro" id="IPR027417">
    <property type="entry name" value="P-loop_NTPase"/>
</dbReference>
<dbReference type="PANTHER" id="PTHR13696:SF99">
    <property type="entry name" value="COBYRINIC ACID AC-DIAMIDE SYNTHASE"/>
    <property type="match status" value="1"/>
</dbReference>
<accession>A0A7W4JSS4</accession>
<dbReference type="PANTHER" id="PTHR13696">
    <property type="entry name" value="P-LOOP CONTAINING NUCLEOSIDE TRIPHOSPHATE HYDROLASE"/>
    <property type="match status" value="1"/>
</dbReference>
<dbReference type="AlphaFoldDB" id="A0A7W4JSS4"/>
<gene>
    <name evidence="2" type="ORF">HLH34_09505</name>
</gene>
<dbReference type="Pfam" id="PF13614">
    <property type="entry name" value="AAA_31"/>
    <property type="match status" value="1"/>
</dbReference>
<organism evidence="2 3">
    <name type="scientific">Gluconacetobacter azotocaptans</name>
    <dbReference type="NCBI Taxonomy" id="142834"/>
    <lineage>
        <taxon>Bacteria</taxon>
        <taxon>Pseudomonadati</taxon>
        <taxon>Pseudomonadota</taxon>
        <taxon>Alphaproteobacteria</taxon>
        <taxon>Acetobacterales</taxon>
        <taxon>Acetobacteraceae</taxon>
        <taxon>Gluconacetobacter</taxon>
    </lineage>
</organism>